<protein>
    <submittedName>
        <fullName evidence="1">Uncharacterized protein</fullName>
    </submittedName>
</protein>
<comment type="caution">
    <text evidence="1">The sequence shown here is derived from an EMBL/GenBank/DDBJ whole genome shotgun (WGS) entry which is preliminary data.</text>
</comment>
<dbReference type="Proteomes" id="UP001055811">
    <property type="component" value="Linkage Group LG04"/>
</dbReference>
<accession>A0ACB9E4A0</accession>
<reference evidence="2" key="1">
    <citation type="journal article" date="2022" name="Mol. Ecol. Resour.">
        <title>The genomes of chicory, endive, great burdock and yacon provide insights into Asteraceae palaeo-polyploidization history and plant inulin production.</title>
        <authorList>
            <person name="Fan W."/>
            <person name="Wang S."/>
            <person name="Wang H."/>
            <person name="Wang A."/>
            <person name="Jiang F."/>
            <person name="Liu H."/>
            <person name="Zhao H."/>
            <person name="Xu D."/>
            <person name="Zhang Y."/>
        </authorList>
    </citation>
    <scope>NUCLEOTIDE SEQUENCE [LARGE SCALE GENOMIC DNA]</scope>
    <source>
        <strain evidence="2">cv. Punajuju</strain>
    </source>
</reference>
<proteinExistence type="predicted"/>
<evidence type="ECO:0000313" key="1">
    <source>
        <dbReference type="EMBL" id="KAI3753463.1"/>
    </source>
</evidence>
<keyword evidence="2" id="KW-1185">Reference proteome</keyword>
<evidence type="ECO:0000313" key="2">
    <source>
        <dbReference type="Proteomes" id="UP001055811"/>
    </source>
</evidence>
<gene>
    <name evidence="1" type="ORF">L2E82_25516</name>
</gene>
<name>A0ACB9E4A0_CICIN</name>
<organism evidence="1 2">
    <name type="scientific">Cichorium intybus</name>
    <name type="common">Chicory</name>
    <dbReference type="NCBI Taxonomy" id="13427"/>
    <lineage>
        <taxon>Eukaryota</taxon>
        <taxon>Viridiplantae</taxon>
        <taxon>Streptophyta</taxon>
        <taxon>Embryophyta</taxon>
        <taxon>Tracheophyta</taxon>
        <taxon>Spermatophyta</taxon>
        <taxon>Magnoliopsida</taxon>
        <taxon>eudicotyledons</taxon>
        <taxon>Gunneridae</taxon>
        <taxon>Pentapetalae</taxon>
        <taxon>asterids</taxon>
        <taxon>campanulids</taxon>
        <taxon>Asterales</taxon>
        <taxon>Asteraceae</taxon>
        <taxon>Cichorioideae</taxon>
        <taxon>Cichorieae</taxon>
        <taxon>Cichoriinae</taxon>
        <taxon>Cichorium</taxon>
    </lineage>
</organism>
<dbReference type="EMBL" id="CM042012">
    <property type="protein sequence ID" value="KAI3753463.1"/>
    <property type="molecule type" value="Genomic_DNA"/>
</dbReference>
<reference evidence="1 2" key="2">
    <citation type="journal article" date="2022" name="Mol. Ecol. Resour.">
        <title>The genomes of chicory, endive, great burdock and yacon provide insights into Asteraceae paleo-polyploidization history and plant inulin production.</title>
        <authorList>
            <person name="Fan W."/>
            <person name="Wang S."/>
            <person name="Wang H."/>
            <person name="Wang A."/>
            <person name="Jiang F."/>
            <person name="Liu H."/>
            <person name="Zhao H."/>
            <person name="Xu D."/>
            <person name="Zhang Y."/>
        </authorList>
    </citation>
    <scope>NUCLEOTIDE SEQUENCE [LARGE SCALE GENOMIC DNA]</scope>
    <source>
        <strain evidence="2">cv. Punajuju</strain>
        <tissue evidence="1">Leaves</tissue>
    </source>
</reference>
<sequence length="492" mass="53896">MSKSKETSNSRLLEIGEDISKARYRGRGKDKYYLCDAAYTNTRGFMAPYRNTRYWLADYHRRRATTKEEKFNHAHAQLRNVIERSYGVLKQRFPILKQMAPFPFLVQRDIVIACFAVHNFIRKYDAHDELFMASGENIDQGQGEEGDGQHVHDMEWGSQANEYMSNLRDQIANQFASPSLLRSDCRRRRTTSNRHTQGCNRFPGMVGLSIGEKHFIQGGISQDLRTDGRKRLTYRPISVETGVIAQANGSARVKMGKTEVIASVKAELGRPSSSAPDKGKVSIYIDCSPTAAPQYEGRGGEELSMELSSALRQCLLGGKSGAGAGINLSSLAIVDGKVCWDLYIDGLVINIDGNILDALGAAIKAALSNTGIPKVNVASTAPSDEQPEVDVSDEEFLQFDTTAVPVIVTLTKVGRHYIVDATSEEESQMSSAVSVSVNREGLICGLTKRGGAGLDPSVVLDMISVGKHVSEELMNKLDSEIAAAEAAMEEES</sequence>